<organism evidence="2 3">
    <name type="scientific">Cylindrotheca closterium</name>
    <dbReference type="NCBI Taxonomy" id="2856"/>
    <lineage>
        <taxon>Eukaryota</taxon>
        <taxon>Sar</taxon>
        <taxon>Stramenopiles</taxon>
        <taxon>Ochrophyta</taxon>
        <taxon>Bacillariophyta</taxon>
        <taxon>Bacillariophyceae</taxon>
        <taxon>Bacillariophycidae</taxon>
        <taxon>Bacillariales</taxon>
        <taxon>Bacillariaceae</taxon>
        <taxon>Cylindrotheca</taxon>
    </lineage>
</organism>
<keyword evidence="3" id="KW-1185">Reference proteome</keyword>
<dbReference type="Proteomes" id="UP001295423">
    <property type="component" value="Unassembled WGS sequence"/>
</dbReference>
<accession>A0AAD2PWU7</accession>
<feature type="chain" id="PRO_5042198060" evidence="1">
    <location>
        <begin position="22"/>
        <end position="486"/>
    </location>
</feature>
<reference evidence="2" key="1">
    <citation type="submission" date="2023-08" db="EMBL/GenBank/DDBJ databases">
        <authorList>
            <person name="Audoor S."/>
            <person name="Bilcke G."/>
        </authorList>
    </citation>
    <scope>NUCLEOTIDE SEQUENCE</scope>
</reference>
<keyword evidence="1" id="KW-0732">Signal</keyword>
<evidence type="ECO:0000313" key="3">
    <source>
        <dbReference type="Proteomes" id="UP001295423"/>
    </source>
</evidence>
<sequence length="486" mass="53905">MRNVLSVGSLCLALQASLVSSSEHMPVATTTATIVEEATTATTNTVQATLNNKEMRDFIMQRRGKMRPFDEFMKDHGELFLPRPGVFFQEEQEDEEAFFASEDRDLQALSGQRITRSDYCRDLSTVESFLERSFLEAYDDLNVKLSLNYECNCTMLGINWQLACGADYYGNKAYYGSNIESAVFSLGGDGLYRMVQASWGDSEYGDEFDAQETYFMEDGNGTVTQCQGNGCGNCTVCDGGEYIAMDCPLEEDALAYAVTCDDGYMGSFLSQYYFGPISENATSNALGSYQSHLEFCANMTHLETFMNSYFQDVFFASDPNVQISFKCHCNDQDINLYLKCTGPYTYLGTQGISRDSAHFEARNGVYELIKTSWGDTNFGTIEDDQEEFFYQNGRLIGCRYADCLSCRICADGLSARCEDVSLGDDTCYEPGAFTSVYDYGTIVVGIPQLAAGDRDFGSRPTASAHGMSTAWAMATTMLVLVVGSLW</sequence>
<feature type="signal peptide" evidence="1">
    <location>
        <begin position="1"/>
        <end position="21"/>
    </location>
</feature>
<dbReference type="AlphaFoldDB" id="A0AAD2PWU7"/>
<name>A0AAD2PWU7_9STRA</name>
<gene>
    <name evidence="2" type="ORF">CYCCA115_LOCUS19975</name>
</gene>
<evidence type="ECO:0000313" key="2">
    <source>
        <dbReference type="EMBL" id="CAJ1963029.1"/>
    </source>
</evidence>
<evidence type="ECO:0000256" key="1">
    <source>
        <dbReference type="SAM" id="SignalP"/>
    </source>
</evidence>
<comment type="caution">
    <text evidence="2">The sequence shown here is derived from an EMBL/GenBank/DDBJ whole genome shotgun (WGS) entry which is preliminary data.</text>
</comment>
<protein>
    <submittedName>
        <fullName evidence="2">Uncharacterized protein</fullName>
    </submittedName>
</protein>
<dbReference type="EMBL" id="CAKOGP040002125">
    <property type="protein sequence ID" value="CAJ1963029.1"/>
    <property type="molecule type" value="Genomic_DNA"/>
</dbReference>
<proteinExistence type="predicted"/>